<keyword evidence="9 13" id="KW-0030">Aminoacyl-tRNA synthetase</keyword>
<feature type="compositionally biased region" description="Polar residues" evidence="15">
    <location>
        <begin position="832"/>
        <end position="841"/>
    </location>
</feature>
<dbReference type="PANTHER" id="PTHR11956">
    <property type="entry name" value="ARGINYL-TRNA SYNTHETASE"/>
    <property type="match status" value="1"/>
</dbReference>
<dbReference type="InterPro" id="IPR005148">
    <property type="entry name" value="Arg-tRNA-synth_N"/>
</dbReference>
<dbReference type="InterPro" id="IPR035684">
    <property type="entry name" value="ArgRS_core"/>
</dbReference>
<comment type="subcellular location">
    <subcellularLocation>
        <location evidence="1">Cytoplasm</location>
        <location evidence="1">Cytosol</location>
    </subcellularLocation>
</comment>
<sequence>MKPESLSGITCDSELQQLKQHLEESEKKLVTYKNLLEAMEKRDVSDAVLEHCPNLSKAVMENAKLKYRMEILQASIRKQEQLNEKNSIKDSSSEAPVEKKSKTNKSSESGDGKPTGNKKPSKETKHNYVIVKDFGSSLLYMLRALFSESVSKLYPELSSTPVLITETQQIKFGDYQFNSSMSIAKKLEQNGQKISPQEVAREIVENLPKCDRIEKMEVAGPGFINIFLSKNWIAASIANIALKGIEIPVIEKRRVVVDFSSPNIAKQMHVGHLRSTIIGDSISRLLTYVGFDVLRLNHIGDWGTQFGMLIAHLQDCFPNFINEVPPVSDLQAFYKESKKRFDEDEAFKARAYQCVTKLQSFDPDFVKAWQIICDVSRKDFNQIYDRLDINIVERGESFYQKYMIDLVEELEQLGVLELDEGRKILRFGEEVPLTVVKSDGGFTYDTSDLAALKYRLYVDKADWIIYVVDAGQSLHFELIYAAGQKLGWYSPTEKRVELVSFGLVLGEDKKKFKTRSGDTVRLTDLLDEGVKRAEIKLQEKERDKVMISEELALARDAVAYGCVKYADLSQTRTQDYVFSFDRMLDDRGNTAVYLLYAFARIKSICRNSEVSEEDIQNYVNSLPDGILPLEHKSEFRLAKTILKFTDCILNTLDNFLFHQLCDYVYSLATTFHDFYNECYVIHKDLDEICRQFGMLQLDLSDADALSTACIYLADPHKLPGPAKDDSDNATKANDSATVFHYERTNEQNGLSKQYQVNDMSISDCDSDFEETLRHHFQYVPRPKADKEVEKNDDSSIDFASSLKQKDVNGTISVLVALTESSRSHISPRKRNFSLQNATETVSTSNSKSPSSEGKKRRRTNYHFDETNSPVQQFCSTSIVASTPLSTKLDSERRTRLTLINSAVRTKVRQSKQRTLLNLSTNNTDPMNTVNSKDETTRREQGAIAKHIARIRTSSSRLNSSKEAFLSFNDTSRYYSMRTSFSSNGSASFS</sequence>
<evidence type="ECO:0000259" key="16">
    <source>
        <dbReference type="SMART" id="SM00836"/>
    </source>
</evidence>
<dbReference type="FunFam" id="3.40.50.620:FF:000084">
    <property type="entry name" value="arginine--tRNA ligase, cytoplasmic"/>
    <property type="match status" value="1"/>
</dbReference>
<feature type="domain" description="DALR anticodon binding" evidence="16">
    <location>
        <begin position="594"/>
        <end position="705"/>
    </location>
</feature>
<evidence type="ECO:0000256" key="9">
    <source>
        <dbReference type="ARBA" id="ARBA00023146"/>
    </source>
</evidence>
<keyword evidence="8 13" id="KW-0648">Protein biosynthesis</keyword>
<keyword evidence="4" id="KW-0963">Cytoplasm</keyword>
<dbReference type="SMART" id="SM00836">
    <property type="entry name" value="DALR_1"/>
    <property type="match status" value="1"/>
</dbReference>
<name>A0A0R3RHW4_9BILA</name>
<dbReference type="GO" id="GO:0005524">
    <property type="term" value="F:ATP binding"/>
    <property type="evidence" value="ECO:0007669"/>
    <property type="project" value="UniProtKB-KW"/>
</dbReference>
<keyword evidence="6 13" id="KW-0547">Nucleotide-binding</keyword>
<feature type="compositionally biased region" description="Basic and acidic residues" evidence="15">
    <location>
        <begin position="82"/>
        <end position="101"/>
    </location>
</feature>
<dbReference type="CDD" id="cd00671">
    <property type="entry name" value="ArgRS_core"/>
    <property type="match status" value="1"/>
</dbReference>
<feature type="domain" description="Arginyl tRNA synthetase N-terminal" evidence="17">
    <location>
        <begin position="140"/>
        <end position="228"/>
    </location>
</feature>
<evidence type="ECO:0000256" key="4">
    <source>
        <dbReference type="ARBA" id="ARBA00022490"/>
    </source>
</evidence>
<dbReference type="Gene3D" id="1.10.730.10">
    <property type="entry name" value="Isoleucyl-tRNA Synthetase, Domain 1"/>
    <property type="match status" value="1"/>
</dbReference>
<feature type="compositionally biased region" description="Polar residues" evidence="15">
    <location>
        <begin position="918"/>
        <end position="930"/>
    </location>
</feature>
<dbReference type="InterPro" id="IPR001278">
    <property type="entry name" value="Arg-tRNA-ligase"/>
</dbReference>
<dbReference type="PROSITE" id="PS00178">
    <property type="entry name" value="AA_TRNA_LIGASE_I"/>
    <property type="match status" value="1"/>
</dbReference>
<evidence type="ECO:0000256" key="12">
    <source>
        <dbReference type="ARBA" id="ARBA00071644"/>
    </source>
</evidence>
<dbReference type="SUPFAM" id="SSF55190">
    <property type="entry name" value="Arginyl-tRNA synthetase (ArgRS), N-terminal 'additional' domain"/>
    <property type="match status" value="1"/>
</dbReference>
<comment type="catalytic activity">
    <reaction evidence="11">
        <text>tRNA(Arg) + L-arginine + ATP = L-arginyl-tRNA(Arg) + AMP + diphosphate</text>
        <dbReference type="Rhea" id="RHEA:20301"/>
        <dbReference type="Rhea" id="RHEA-COMP:9658"/>
        <dbReference type="Rhea" id="RHEA-COMP:9673"/>
        <dbReference type="ChEBI" id="CHEBI:30616"/>
        <dbReference type="ChEBI" id="CHEBI:32682"/>
        <dbReference type="ChEBI" id="CHEBI:33019"/>
        <dbReference type="ChEBI" id="CHEBI:78442"/>
        <dbReference type="ChEBI" id="CHEBI:78513"/>
        <dbReference type="ChEBI" id="CHEBI:456215"/>
        <dbReference type="EC" id="6.1.1.19"/>
    </reaction>
</comment>
<dbReference type="Proteomes" id="UP000050640">
    <property type="component" value="Unplaced"/>
</dbReference>
<evidence type="ECO:0000256" key="5">
    <source>
        <dbReference type="ARBA" id="ARBA00022598"/>
    </source>
</evidence>
<dbReference type="STRING" id="1147741.A0A0R3RHW4"/>
<dbReference type="SMART" id="SM01016">
    <property type="entry name" value="Arg_tRNA_synt_N"/>
    <property type="match status" value="1"/>
</dbReference>
<dbReference type="Gene3D" id="3.40.50.620">
    <property type="entry name" value="HUPs"/>
    <property type="match status" value="1"/>
</dbReference>
<dbReference type="InterPro" id="IPR014729">
    <property type="entry name" value="Rossmann-like_a/b/a_fold"/>
</dbReference>
<evidence type="ECO:0000256" key="1">
    <source>
        <dbReference type="ARBA" id="ARBA00004514"/>
    </source>
</evidence>
<evidence type="ECO:0000256" key="10">
    <source>
        <dbReference type="ARBA" id="ARBA00033033"/>
    </source>
</evidence>
<dbReference type="NCBIfam" id="TIGR00456">
    <property type="entry name" value="argS"/>
    <property type="match status" value="1"/>
</dbReference>
<dbReference type="InterPro" id="IPR036695">
    <property type="entry name" value="Arg-tRNA-synth_N_sf"/>
</dbReference>
<keyword evidence="5 13" id="KW-0436">Ligase</keyword>
<dbReference type="GO" id="GO:0005829">
    <property type="term" value="C:cytosol"/>
    <property type="evidence" value="ECO:0007669"/>
    <property type="project" value="UniProtKB-SubCell"/>
</dbReference>
<keyword evidence="18" id="KW-1185">Reference proteome</keyword>
<evidence type="ECO:0000256" key="14">
    <source>
        <dbReference type="SAM" id="Coils"/>
    </source>
</evidence>
<evidence type="ECO:0000256" key="13">
    <source>
        <dbReference type="RuleBase" id="RU363038"/>
    </source>
</evidence>
<dbReference type="AlphaFoldDB" id="A0A0R3RHW4"/>
<feature type="region of interest" description="Disordered" evidence="15">
    <location>
        <begin position="822"/>
        <end position="857"/>
    </location>
</feature>
<evidence type="ECO:0000313" key="19">
    <source>
        <dbReference type="WBParaSite" id="EEL_0000106401-mRNA-1"/>
    </source>
</evidence>
<organism evidence="18 19">
    <name type="scientific">Elaeophora elaphi</name>
    <dbReference type="NCBI Taxonomy" id="1147741"/>
    <lineage>
        <taxon>Eukaryota</taxon>
        <taxon>Metazoa</taxon>
        <taxon>Ecdysozoa</taxon>
        <taxon>Nematoda</taxon>
        <taxon>Chromadorea</taxon>
        <taxon>Rhabditida</taxon>
        <taxon>Spirurina</taxon>
        <taxon>Spiruromorpha</taxon>
        <taxon>Filarioidea</taxon>
        <taxon>Onchocercidae</taxon>
        <taxon>Elaeophora</taxon>
    </lineage>
</organism>
<keyword evidence="14" id="KW-0175">Coiled coil</keyword>
<dbReference type="SUPFAM" id="SSF47323">
    <property type="entry name" value="Anticodon-binding domain of a subclass of class I aminoacyl-tRNA synthetases"/>
    <property type="match status" value="1"/>
</dbReference>
<dbReference type="InterPro" id="IPR001412">
    <property type="entry name" value="aa-tRNA-synth_I_CS"/>
</dbReference>
<dbReference type="InterPro" id="IPR009080">
    <property type="entry name" value="tRNAsynth_Ia_anticodon-bd"/>
</dbReference>
<evidence type="ECO:0000256" key="15">
    <source>
        <dbReference type="SAM" id="MobiDB-lite"/>
    </source>
</evidence>
<feature type="region of interest" description="Disordered" evidence="15">
    <location>
        <begin position="918"/>
        <end position="939"/>
    </location>
</feature>
<evidence type="ECO:0000256" key="6">
    <source>
        <dbReference type="ARBA" id="ARBA00022741"/>
    </source>
</evidence>
<evidence type="ECO:0000313" key="18">
    <source>
        <dbReference type="Proteomes" id="UP000050640"/>
    </source>
</evidence>
<dbReference type="Pfam" id="PF03485">
    <property type="entry name" value="Arg_tRNA_synt_N"/>
    <property type="match status" value="1"/>
</dbReference>
<evidence type="ECO:0000256" key="11">
    <source>
        <dbReference type="ARBA" id="ARBA00049339"/>
    </source>
</evidence>
<dbReference type="HAMAP" id="MF_00123">
    <property type="entry name" value="Arg_tRNA_synth"/>
    <property type="match status" value="1"/>
</dbReference>
<reference evidence="19" key="1">
    <citation type="submission" date="2017-02" db="UniProtKB">
        <authorList>
            <consortium name="WormBaseParasite"/>
        </authorList>
    </citation>
    <scope>IDENTIFICATION</scope>
</reference>
<dbReference type="Pfam" id="PF05746">
    <property type="entry name" value="DALR_1"/>
    <property type="match status" value="1"/>
</dbReference>
<dbReference type="EC" id="6.1.1.19" evidence="3"/>
<dbReference type="Pfam" id="PF00750">
    <property type="entry name" value="tRNA-synt_1d"/>
    <property type="match status" value="1"/>
</dbReference>
<protein>
    <recommendedName>
        <fullName evidence="12">Probable arginine--tRNA ligase, cytoplasmic</fullName>
        <ecNumber evidence="3">6.1.1.19</ecNumber>
    </recommendedName>
    <alternativeName>
        <fullName evidence="10">Arginyl-tRNA synthetase</fullName>
    </alternativeName>
</protein>
<proteinExistence type="inferred from homology"/>
<feature type="region of interest" description="Disordered" evidence="15">
    <location>
        <begin position="82"/>
        <end position="124"/>
    </location>
</feature>
<dbReference type="GO" id="GO:0017101">
    <property type="term" value="C:aminoacyl-tRNA synthetase multienzyme complex"/>
    <property type="evidence" value="ECO:0007669"/>
    <property type="project" value="UniProtKB-ARBA"/>
</dbReference>
<comment type="similarity">
    <text evidence="2 13">Belongs to the class-I aminoacyl-tRNA synthetase family.</text>
</comment>
<dbReference type="SUPFAM" id="SSF52374">
    <property type="entry name" value="Nucleotidylyl transferase"/>
    <property type="match status" value="1"/>
</dbReference>
<dbReference type="PANTHER" id="PTHR11956:SF5">
    <property type="entry name" value="ARGININE--TRNA LIGASE, CYTOPLASMIC"/>
    <property type="match status" value="1"/>
</dbReference>
<evidence type="ECO:0000256" key="8">
    <source>
        <dbReference type="ARBA" id="ARBA00022917"/>
    </source>
</evidence>
<evidence type="ECO:0000259" key="17">
    <source>
        <dbReference type="SMART" id="SM01016"/>
    </source>
</evidence>
<dbReference type="WBParaSite" id="EEL_0000106401-mRNA-1">
    <property type="protein sequence ID" value="EEL_0000106401-mRNA-1"/>
    <property type="gene ID" value="EEL_0000106401"/>
</dbReference>
<evidence type="ECO:0000256" key="2">
    <source>
        <dbReference type="ARBA" id="ARBA00005594"/>
    </source>
</evidence>
<evidence type="ECO:0000256" key="7">
    <source>
        <dbReference type="ARBA" id="ARBA00022840"/>
    </source>
</evidence>
<dbReference type="GO" id="GO:0004814">
    <property type="term" value="F:arginine-tRNA ligase activity"/>
    <property type="evidence" value="ECO:0007669"/>
    <property type="project" value="UniProtKB-EC"/>
</dbReference>
<feature type="compositionally biased region" description="Low complexity" evidence="15">
    <location>
        <begin position="842"/>
        <end position="851"/>
    </location>
</feature>
<dbReference type="GO" id="GO:0006420">
    <property type="term" value="P:arginyl-tRNA aminoacylation"/>
    <property type="evidence" value="ECO:0007669"/>
    <property type="project" value="InterPro"/>
</dbReference>
<dbReference type="PRINTS" id="PR01038">
    <property type="entry name" value="TRNASYNTHARG"/>
</dbReference>
<dbReference type="InterPro" id="IPR008909">
    <property type="entry name" value="DALR_anticod-bd"/>
</dbReference>
<keyword evidence="7 13" id="KW-0067">ATP-binding</keyword>
<dbReference type="FunFam" id="3.30.1360.70:FF:000002">
    <property type="entry name" value="arginine--tRNA ligase, cytoplasmic"/>
    <property type="match status" value="1"/>
</dbReference>
<accession>A0A0R3RHW4</accession>
<evidence type="ECO:0000256" key="3">
    <source>
        <dbReference type="ARBA" id="ARBA00012837"/>
    </source>
</evidence>
<feature type="coiled-coil region" evidence="14">
    <location>
        <begin position="15"/>
        <end position="42"/>
    </location>
</feature>
<dbReference type="Gene3D" id="3.30.1360.70">
    <property type="entry name" value="Arginyl tRNA synthetase N-terminal domain"/>
    <property type="match status" value="1"/>
</dbReference>